<protein>
    <recommendedName>
        <fullName evidence="1">Glycosyltransferase subfamily 4-like N-terminal domain-containing protein</fullName>
    </recommendedName>
</protein>
<organism evidence="2 3">
    <name type="scientific">Candidatus Doudnabacteria bacterium RIFCSPHIGHO2_01_FULL_49_9</name>
    <dbReference type="NCBI Taxonomy" id="1817827"/>
    <lineage>
        <taxon>Bacteria</taxon>
        <taxon>Candidatus Doudnaibacteriota</taxon>
    </lineage>
</organism>
<evidence type="ECO:0000259" key="1">
    <source>
        <dbReference type="Pfam" id="PF13439"/>
    </source>
</evidence>
<name>A0A1F5NZJ6_9BACT</name>
<dbReference type="EMBL" id="MFEN01000055">
    <property type="protein sequence ID" value="OGE83044.1"/>
    <property type="molecule type" value="Genomic_DNA"/>
</dbReference>
<feature type="domain" description="Glycosyltransferase subfamily 4-like N-terminal" evidence="1">
    <location>
        <begin position="20"/>
        <end position="195"/>
    </location>
</feature>
<dbReference type="Pfam" id="PF13439">
    <property type="entry name" value="Glyco_transf_4"/>
    <property type="match status" value="1"/>
</dbReference>
<gene>
    <name evidence="2" type="ORF">A2846_01690</name>
</gene>
<comment type="caution">
    <text evidence="2">The sequence shown here is derived from an EMBL/GenBank/DDBJ whole genome shotgun (WGS) entry which is preliminary data.</text>
</comment>
<dbReference type="PANTHER" id="PTHR12526">
    <property type="entry name" value="GLYCOSYLTRANSFERASE"/>
    <property type="match status" value="1"/>
</dbReference>
<dbReference type="InterPro" id="IPR028098">
    <property type="entry name" value="Glyco_trans_4-like_N"/>
</dbReference>
<reference evidence="2 3" key="1">
    <citation type="journal article" date="2016" name="Nat. Commun.">
        <title>Thousands of microbial genomes shed light on interconnected biogeochemical processes in an aquifer system.</title>
        <authorList>
            <person name="Anantharaman K."/>
            <person name="Brown C.T."/>
            <person name="Hug L.A."/>
            <person name="Sharon I."/>
            <person name="Castelle C.J."/>
            <person name="Probst A.J."/>
            <person name="Thomas B.C."/>
            <person name="Singh A."/>
            <person name="Wilkins M.J."/>
            <person name="Karaoz U."/>
            <person name="Brodie E.L."/>
            <person name="Williams K.H."/>
            <person name="Hubbard S.S."/>
            <person name="Banfield J.F."/>
        </authorList>
    </citation>
    <scope>NUCLEOTIDE SEQUENCE [LARGE SCALE GENOMIC DNA]</scope>
</reference>
<dbReference type="AlphaFoldDB" id="A0A1F5NZJ6"/>
<evidence type="ECO:0000313" key="3">
    <source>
        <dbReference type="Proteomes" id="UP000176339"/>
    </source>
</evidence>
<evidence type="ECO:0000313" key="2">
    <source>
        <dbReference type="EMBL" id="OGE83044.1"/>
    </source>
</evidence>
<dbReference type="CDD" id="cd03808">
    <property type="entry name" value="GT4_CapM-like"/>
    <property type="match status" value="1"/>
</dbReference>
<dbReference type="Gene3D" id="3.40.50.2000">
    <property type="entry name" value="Glycogen Phosphorylase B"/>
    <property type="match status" value="2"/>
</dbReference>
<dbReference type="SUPFAM" id="SSF53756">
    <property type="entry name" value="UDP-Glycosyltransferase/glycogen phosphorylase"/>
    <property type="match status" value="1"/>
</dbReference>
<accession>A0A1F5NZJ6</accession>
<proteinExistence type="predicted"/>
<dbReference type="Proteomes" id="UP000176339">
    <property type="component" value="Unassembled WGS sequence"/>
</dbReference>
<dbReference type="Pfam" id="PF13692">
    <property type="entry name" value="Glyco_trans_1_4"/>
    <property type="match status" value="1"/>
</dbReference>
<sequence length="365" mass="40015">MSQNPEKTKILLVITQGELGGAQRYVLDLATHLNSPQSPLKLRGGEKGSYEILVAMGAEQPRLGQLLVKKGIKVEYLKYLVRNINPLHDLLAIWQLKKLIKAFQPDIIHLNSSKAGVLGSIAGGLAGNRNVIFTAHGFAFLEPHLFKFIYFWAERFATRFRRKIITVSEFDRQTAIKNRLCSPEKLITIHNGIDSKKIQISNIKFQPSSKITIGTIAHDYPTKDLATLRAAFAILKSEFNNLQLQIIGRGSEIGEVDDAAAELGKFDIYVCSSVKEGFPYSILEAMAAGLPIISTAVGGIPEAITDGTEGLLVPPKDPQALAAAIKKLILNPTLAEQLGAAAQKKVQEFSLDKMLSETVKVYQSL</sequence>